<dbReference type="PROSITE" id="PS51916">
    <property type="entry name" value="DEUBAD"/>
    <property type="match status" value="1"/>
</dbReference>
<protein>
    <recommendedName>
        <fullName evidence="12">Proteasomal ubiquitin receptor ADRM1</fullName>
    </recommendedName>
</protein>
<accession>A0A8T0DEX3</accession>
<dbReference type="OrthoDB" id="340431at2759"/>
<dbReference type="InterPro" id="IPR006773">
    <property type="entry name" value="Rpn13/ADRM1"/>
</dbReference>
<dbReference type="AlphaFoldDB" id="A0A8T0DEX3"/>
<evidence type="ECO:0008006" key="12">
    <source>
        <dbReference type="Google" id="ProtNLM"/>
    </source>
</evidence>
<dbReference type="InterPro" id="IPR032368">
    <property type="entry name" value="RPN13_DEUBAD"/>
</dbReference>
<feature type="compositionally biased region" description="Polar residues" evidence="7">
    <location>
        <begin position="377"/>
        <end position="386"/>
    </location>
</feature>
<evidence type="ECO:0000259" key="8">
    <source>
        <dbReference type="PROSITE" id="PS51916"/>
    </source>
</evidence>
<evidence type="ECO:0000313" key="10">
    <source>
        <dbReference type="EMBL" id="KAF8566343.1"/>
    </source>
</evidence>
<evidence type="ECO:0000256" key="3">
    <source>
        <dbReference type="ARBA" id="ARBA00009216"/>
    </source>
</evidence>
<dbReference type="Pfam" id="PF16550">
    <property type="entry name" value="RPN13_C"/>
    <property type="match status" value="1"/>
</dbReference>
<comment type="caution">
    <text evidence="10">The sequence shown here is derived from an EMBL/GenBank/DDBJ whole genome shotgun (WGS) entry which is preliminary data.</text>
</comment>
<dbReference type="GO" id="GO:0070628">
    <property type="term" value="F:proteasome binding"/>
    <property type="evidence" value="ECO:0007669"/>
    <property type="project" value="TreeGrafter"/>
</dbReference>
<feature type="domain" description="DEUBAD" evidence="8">
    <location>
        <begin position="255"/>
        <end position="382"/>
    </location>
</feature>
<dbReference type="PANTHER" id="PTHR12225">
    <property type="entry name" value="ADHESION REGULATING MOLECULE 1 110 KDA CELL MEMBRANE GLYCOPROTEIN"/>
    <property type="match status" value="1"/>
</dbReference>
<dbReference type="InterPro" id="IPR044867">
    <property type="entry name" value="DEUBAD_dom"/>
</dbReference>
<keyword evidence="5" id="KW-0647">Proteasome</keyword>
<feature type="compositionally biased region" description="Polar residues" evidence="7">
    <location>
        <begin position="203"/>
        <end position="229"/>
    </location>
</feature>
<comment type="similarity">
    <text evidence="3">Belongs to the ADRM1 family.</text>
</comment>
<feature type="compositionally biased region" description="Polar residues" evidence="7">
    <location>
        <begin position="409"/>
        <end position="428"/>
    </location>
</feature>
<evidence type="ECO:0000256" key="6">
    <source>
        <dbReference type="ARBA" id="ARBA00023242"/>
    </source>
</evidence>
<evidence type="ECO:0000256" key="2">
    <source>
        <dbReference type="ARBA" id="ARBA00004496"/>
    </source>
</evidence>
<dbReference type="InterPro" id="IPR044868">
    <property type="entry name" value="Rpn13/ADRM1_Pru"/>
</dbReference>
<dbReference type="Pfam" id="PF04683">
    <property type="entry name" value="Rpn13_ADRM1_Pru"/>
    <property type="match status" value="1"/>
</dbReference>
<keyword evidence="6" id="KW-0539">Nucleus</keyword>
<dbReference type="InterPro" id="IPR038108">
    <property type="entry name" value="RPN13_DEUBAD_sf"/>
</dbReference>
<evidence type="ECO:0000256" key="7">
    <source>
        <dbReference type="SAM" id="MobiDB-lite"/>
    </source>
</evidence>
<proteinExistence type="inferred from homology"/>
<dbReference type="Gene3D" id="2.30.29.70">
    <property type="entry name" value="Proteasomal ubiquitin receptor Rpn13/ADRM1"/>
    <property type="match status" value="1"/>
</dbReference>
<comment type="subcellular location">
    <subcellularLocation>
        <location evidence="2">Cytoplasm</location>
    </subcellularLocation>
    <subcellularLocation>
        <location evidence="1">Nucleus</location>
    </subcellularLocation>
</comment>
<feature type="region of interest" description="Disordered" evidence="7">
    <location>
        <begin position="196"/>
        <end position="236"/>
    </location>
</feature>
<dbReference type="GO" id="GO:0008541">
    <property type="term" value="C:proteasome regulatory particle, lid subcomplex"/>
    <property type="evidence" value="ECO:0007669"/>
    <property type="project" value="TreeGrafter"/>
</dbReference>
<evidence type="ECO:0000256" key="4">
    <source>
        <dbReference type="ARBA" id="ARBA00022490"/>
    </source>
</evidence>
<keyword evidence="11" id="KW-1185">Reference proteome</keyword>
<dbReference type="PROSITE" id="PS51917">
    <property type="entry name" value="PRU"/>
    <property type="match status" value="1"/>
</dbReference>
<gene>
    <name evidence="10" type="ORF">P879_04542</name>
</gene>
<organism evidence="10 11">
    <name type="scientific">Paragonimus westermani</name>
    <dbReference type="NCBI Taxonomy" id="34504"/>
    <lineage>
        <taxon>Eukaryota</taxon>
        <taxon>Metazoa</taxon>
        <taxon>Spiralia</taxon>
        <taxon>Lophotrochozoa</taxon>
        <taxon>Platyhelminthes</taxon>
        <taxon>Trematoda</taxon>
        <taxon>Digenea</taxon>
        <taxon>Plagiorchiida</taxon>
        <taxon>Troglotremata</taxon>
        <taxon>Troglotrematidae</taxon>
        <taxon>Paragonimus</taxon>
    </lineage>
</organism>
<dbReference type="Proteomes" id="UP000699462">
    <property type="component" value="Unassembled WGS sequence"/>
</dbReference>
<dbReference type="FunFam" id="2.30.29.70:FF:000001">
    <property type="entry name" value="Proteasomal ubiquitin receptor ADRM1"/>
    <property type="match status" value="1"/>
</dbReference>
<name>A0A8T0DEX3_9TREM</name>
<feature type="region of interest" description="Disordered" evidence="7">
    <location>
        <begin position="377"/>
        <end position="428"/>
    </location>
</feature>
<reference evidence="10 11" key="1">
    <citation type="submission" date="2019-07" db="EMBL/GenBank/DDBJ databases">
        <title>Annotation for the trematode Paragonimus westermani.</title>
        <authorList>
            <person name="Choi Y.-J."/>
        </authorList>
    </citation>
    <scope>NUCLEOTIDE SEQUENCE [LARGE SCALE GENOMIC DNA]</scope>
    <source>
        <strain evidence="10">180907_Pwestermani</strain>
    </source>
</reference>
<evidence type="ECO:0000259" key="9">
    <source>
        <dbReference type="PROSITE" id="PS51917"/>
    </source>
</evidence>
<dbReference type="GO" id="GO:0005634">
    <property type="term" value="C:nucleus"/>
    <property type="evidence" value="ECO:0007669"/>
    <property type="project" value="UniProtKB-SubCell"/>
</dbReference>
<evidence type="ECO:0000256" key="1">
    <source>
        <dbReference type="ARBA" id="ARBA00004123"/>
    </source>
</evidence>
<keyword evidence="4" id="KW-0963">Cytoplasm</keyword>
<dbReference type="PANTHER" id="PTHR12225:SF0">
    <property type="entry name" value="PROTEASOMAL UBIQUITIN RECEPTOR ADRM1"/>
    <property type="match status" value="1"/>
</dbReference>
<dbReference type="CDD" id="cd13314">
    <property type="entry name" value="PH_Rpn13"/>
    <property type="match status" value="1"/>
</dbReference>
<sequence>MSQSAALFGGPQKPQNKHLLQFRAGKMTINNDNWVHADPRKGWVYVYQSGDGKLHLCWIDRKTCLVEDNFVIGAQQAEFKRVPQCTTGRVYLLSFKNSKRFFVWMQEPNGKNDSNICSRINAFITSPPTQFTPPTSDWLTGFGGFNQFSQSDLLALLCKHILFLLICSQPWVQGLEVGCLRSRTSTAVTIGRHLNTGHLETPGNPTSILGSTITTPTVASTGPGATTPNAGKRPESGKIQLRDLRNVLSSISLPPKASEPPIDLNDAVNMESLRNLLAKPEIQARLLPHLPTNDDLEANPTSDLANLTTNIRSSQFKSTLKSSSHSNLEHFQSFSAAFQTGELAPVLAQFKLGAEADEAAKHGDLVAFAQALQNAAGSSTDVSSAEASPGQPSVAPLESDGQNKKEEQGGSSTDPKTNESNETAMDTD</sequence>
<feature type="domain" description="Pru" evidence="9">
    <location>
        <begin position="14"/>
        <end position="127"/>
    </location>
</feature>
<dbReference type="Gene3D" id="1.10.2020.20">
    <property type="match status" value="1"/>
</dbReference>
<evidence type="ECO:0000256" key="5">
    <source>
        <dbReference type="ARBA" id="ARBA00022942"/>
    </source>
</evidence>
<dbReference type="GO" id="GO:0005737">
    <property type="term" value="C:cytoplasm"/>
    <property type="evidence" value="ECO:0007669"/>
    <property type="project" value="UniProtKB-SubCell"/>
</dbReference>
<evidence type="ECO:0000313" key="11">
    <source>
        <dbReference type="Proteomes" id="UP000699462"/>
    </source>
</evidence>
<dbReference type="EMBL" id="JTDF01005246">
    <property type="protein sequence ID" value="KAF8566343.1"/>
    <property type="molecule type" value="Genomic_DNA"/>
</dbReference>
<dbReference type="GO" id="GO:0061133">
    <property type="term" value="F:endopeptidase activator activity"/>
    <property type="evidence" value="ECO:0007669"/>
    <property type="project" value="TreeGrafter"/>
</dbReference>
<dbReference type="InterPro" id="IPR038633">
    <property type="entry name" value="Rpn13/ADRM1_Pru_sf"/>
</dbReference>